<keyword evidence="2" id="KW-1185">Reference proteome</keyword>
<proteinExistence type="predicted"/>
<sequence length="569" mass="60333">MAALPSPLPPGTVARFDDLTTLLLEANGSTNLTAVRDADGVASKHIADALSLLPALDDLATVAASPRRGGGGSPHPLRVLDLGSGGGFPGLVLAIARPHWAVTLNDCVRKKTRWHAAAAAALGLPNVTPLWGRAEALGAPGSPHRDAYDAVTARAVAELRVLAELGLPLGFTRVIVSDEFEGDEADLAASNGGGSDAEPPAGWTGPIHGLDRARGRGGTVGTTSAAPRTGVADGSGGWEAEEEAELSGDEPAGVDGGGHDYENYVGQVGALAALGVTPDAILNAHVWRSRLSPEERAALRCYLPPELGREDQNRLAADVLSGATLRVGAASRDDAWAAVAAGLTHPRVRRWRVRVTLLARRHALASLAEYHNTLVRRVRALKAPLPLGEVPSAAAAIRSASLAAPSADETQRYQMPERSFTFINPWGNSVVSPLKRGPALDGGRPREHALLRNERPSHVTILCIVRDAASRLVHGRGTRADICDLLRDSQYLRDGATFSQLNGVVSGALDRLHYEDDAPVRYDPDTKHWCYLHNDRTPDSFPTPAWAREPDRAVARSRRSAAASRARKR</sequence>
<dbReference type="EMBL" id="CM020619">
    <property type="protein sequence ID" value="KAK1864783.1"/>
    <property type="molecule type" value="Genomic_DNA"/>
</dbReference>
<dbReference type="Proteomes" id="UP000798662">
    <property type="component" value="Chromosome 2"/>
</dbReference>
<protein>
    <submittedName>
        <fullName evidence="1">Uncharacterized protein</fullName>
    </submittedName>
</protein>
<evidence type="ECO:0000313" key="1">
    <source>
        <dbReference type="EMBL" id="KAK1864783.1"/>
    </source>
</evidence>
<accession>A0ACC3C4R8</accession>
<evidence type="ECO:0000313" key="2">
    <source>
        <dbReference type="Proteomes" id="UP000798662"/>
    </source>
</evidence>
<organism evidence="1 2">
    <name type="scientific">Pyropia yezoensis</name>
    <name type="common">Susabi-nori</name>
    <name type="synonym">Porphyra yezoensis</name>
    <dbReference type="NCBI Taxonomy" id="2788"/>
    <lineage>
        <taxon>Eukaryota</taxon>
        <taxon>Rhodophyta</taxon>
        <taxon>Bangiophyceae</taxon>
        <taxon>Bangiales</taxon>
        <taxon>Bangiaceae</taxon>
        <taxon>Pyropia</taxon>
    </lineage>
</organism>
<name>A0ACC3C4R8_PYRYE</name>
<gene>
    <name evidence="1" type="ORF">I4F81_007326</name>
</gene>
<reference evidence="1" key="1">
    <citation type="submission" date="2019-11" db="EMBL/GenBank/DDBJ databases">
        <title>Nori genome reveals adaptations in red seaweeds to the harsh intertidal environment.</title>
        <authorList>
            <person name="Wang D."/>
            <person name="Mao Y."/>
        </authorList>
    </citation>
    <scope>NUCLEOTIDE SEQUENCE</scope>
    <source>
        <tissue evidence="1">Gametophyte</tissue>
    </source>
</reference>
<comment type="caution">
    <text evidence="1">The sequence shown here is derived from an EMBL/GenBank/DDBJ whole genome shotgun (WGS) entry which is preliminary data.</text>
</comment>